<evidence type="ECO:0000256" key="1">
    <source>
        <dbReference type="SAM" id="MobiDB-lite"/>
    </source>
</evidence>
<feature type="region of interest" description="Disordered" evidence="1">
    <location>
        <begin position="137"/>
        <end position="156"/>
    </location>
</feature>
<accession>A0AAE3KTJ5</accession>
<reference evidence="2 3" key="1">
    <citation type="submission" date="2018-11" db="EMBL/GenBank/DDBJ databases">
        <title>Novel bacteria species description.</title>
        <authorList>
            <person name="Han J.-H."/>
        </authorList>
    </citation>
    <scope>NUCLEOTIDE SEQUENCE [LARGE SCALE GENOMIC DNA]</scope>
    <source>
        <strain evidence="2 3">KCTC23259</strain>
    </source>
</reference>
<protein>
    <submittedName>
        <fullName evidence="2">Uncharacterized protein</fullName>
    </submittedName>
</protein>
<evidence type="ECO:0000313" key="3">
    <source>
        <dbReference type="Proteomes" id="UP001204144"/>
    </source>
</evidence>
<keyword evidence="3" id="KW-1185">Reference proteome</keyword>
<dbReference type="RefSeq" id="WP_255037591.1">
    <property type="nucleotide sequence ID" value="NZ_RJUF01000041.1"/>
</dbReference>
<dbReference type="Proteomes" id="UP001204144">
    <property type="component" value="Unassembled WGS sequence"/>
</dbReference>
<sequence length="156" mass="17890">MKRVELLEALYLQGRLMRELQVYYFSLRKGTGRFPSPEARKVLADSKAAEMEFDRMVRELDEWWDTSAPLSDPREGLELEDNLSFYGDLANGCTGNCGMNYCDENGCVERKKHYVEPIEPMKDEVGGLRHFDKLSASEAQADNRNTLNDGDDDIRI</sequence>
<comment type="caution">
    <text evidence="2">The sequence shown here is derived from an EMBL/GenBank/DDBJ whole genome shotgun (WGS) entry which is preliminary data.</text>
</comment>
<name>A0AAE3KTJ5_9BACT</name>
<evidence type="ECO:0000313" key="2">
    <source>
        <dbReference type="EMBL" id="MCP9763824.1"/>
    </source>
</evidence>
<organism evidence="2 3">
    <name type="scientific">Lacihabitans soyangensis</name>
    <dbReference type="NCBI Taxonomy" id="869394"/>
    <lineage>
        <taxon>Bacteria</taxon>
        <taxon>Pseudomonadati</taxon>
        <taxon>Bacteroidota</taxon>
        <taxon>Cytophagia</taxon>
        <taxon>Cytophagales</taxon>
        <taxon>Leadbetterellaceae</taxon>
        <taxon>Lacihabitans</taxon>
    </lineage>
</organism>
<feature type="compositionally biased region" description="Polar residues" evidence="1">
    <location>
        <begin position="137"/>
        <end position="148"/>
    </location>
</feature>
<dbReference type="AlphaFoldDB" id="A0AAE3KTJ5"/>
<gene>
    <name evidence="2" type="ORF">EGI31_12750</name>
</gene>
<dbReference type="EMBL" id="RJUF01000041">
    <property type="protein sequence ID" value="MCP9763824.1"/>
    <property type="molecule type" value="Genomic_DNA"/>
</dbReference>
<proteinExistence type="predicted"/>